<evidence type="ECO:0000313" key="2">
    <source>
        <dbReference type="Proteomes" id="UP001054902"/>
    </source>
</evidence>
<sequence>MRVATVDGLVTLFYDGSKPLFNHELLCEWLDKKFELDQEEGRYRTEDEIGDDWQNWDLSLECKRYWKERLSWQQVIVEDGITHIAERTFWYCCNIKRVIFSNTVIRIEGSAFGCCMKLEFIEWPLNLQFIGGSAFKCCDLSSVFIPPRCREIKNWAFQGCRELIILNIPQDTELGNVNIVCHETKIMDRSPYTEFNAREFNEWNKNINNGDEFALHRVCSSFEPTLEMILDTMKEKGGPKAFR</sequence>
<protein>
    <recommendedName>
        <fullName evidence="3">Leucine-rich repeat domain-containing protein</fullName>
    </recommendedName>
</protein>
<dbReference type="InterPro" id="IPR032675">
    <property type="entry name" value="LRR_dom_sf"/>
</dbReference>
<keyword evidence="2" id="KW-1185">Reference proteome</keyword>
<proteinExistence type="predicted"/>
<gene>
    <name evidence="1" type="ORF">CTEN210_13699</name>
</gene>
<dbReference type="Proteomes" id="UP001054902">
    <property type="component" value="Unassembled WGS sequence"/>
</dbReference>
<organism evidence="1 2">
    <name type="scientific">Chaetoceros tenuissimus</name>
    <dbReference type="NCBI Taxonomy" id="426638"/>
    <lineage>
        <taxon>Eukaryota</taxon>
        <taxon>Sar</taxon>
        <taxon>Stramenopiles</taxon>
        <taxon>Ochrophyta</taxon>
        <taxon>Bacillariophyta</taxon>
        <taxon>Coscinodiscophyceae</taxon>
        <taxon>Chaetocerotophycidae</taxon>
        <taxon>Chaetocerotales</taxon>
        <taxon>Chaetocerotaceae</taxon>
        <taxon>Chaetoceros</taxon>
    </lineage>
</organism>
<dbReference type="EMBL" id="BLLK01000057">
    <property type="protein sequence ID" value="GFH57223.1"/>
    <property type="molecule type" value="Genomic_DNA"/>
</dbReference>
<reference evidence="1 2" key="1">
    <citation type="journal article" date="2021" name="Sci. Rep.">
        <title>The genome of the diatom Chaetoceros tenuissimus carries an ancient integrated fragment of an extant virus.</title>
        <authorList>
            <person name="Hongo Y."/>
            <person name="Kimura K."/>
            <person name="Takaki Y."/>
            <person name="Yoshida Y."/>
            <person name="Baba S."/>
            <person name="Kobayashi G."/>
            <person name="Nagasaki K."/>
            <person name="Hano T."/>
            <person name="Tomaru Y."/>
        </authorList>
    </citation>
    <scope>NUCLEOTIDE SEQUENCE [LARGE SCALE GENOMIC DNA]</scope>
    <source>
        <strain evidence="1 2">NIES-3715</strain>
    </source>
</reference>
<evidence type="ECO:0000313" key="1">
    <source>
        <dbReference type="EMBL" id="GFH57223.1"/>
    </source>
</evidence>
<accession>A0AAD3D3T1</accession>
<dbReference type="InterPro" id="IPR026906">
    <property type="entry name" value="LRR_5"/>
</dbReference>
<dbReference type="AlphaFoldDB" id="A0AAD3D3T1"/>
<comment type="caution">
    <text evidence="1">The sequence shown here is derived from an EMBL/GenBank/DDBJ whole genome shotgun (WGS) entry which is preliminary data.</text>
</comment>
<name>A0AAD3D3T1_9STRA</name>
<evidence type="ECO:0008006" key="3">
    <source>
        <dbReference type="Google" id="ProtNLM"/>
    </source>
</evidence>
<dbReference type="SUPFAM" id="SSF52058">
    <property type="entry name" value="L domain-like"/>
    <property type="match status" value="1"/>
</dbReference>
<dbReference type="Gene3D" id="3.80.10.10">
    <property type="entry name" value="Ribonuclease Inhibitor"/>
    <property type="match status" value="1"/>
</dbReference>
<dbReference type="Pfam" id="PF13306">
    <property type="entry name" value="LRR_5"/>
    <property type="match status" value="1"/>
</dbReference>